<dbReference type="AlphaFoldDB" id="A0A8J2SXD3"/>
<dbReference type="InterPro" id="IPR001849">
    <property type="entry name" value="PH_domain"/>
</dbReference>
<proteinExistence type="predicted"/>
<dbReference type="EMBL" id="CAKKNE010000006">
    <property type="protein sequence ID" value="CAH0379228.1"/>
    <property type="molecule type" value="Genomic_DNA"/>
</dbReference>
<dbReference type="CDD" id="cd00821">
    <property type="entry name" value="PH"/>
    <property type="match status" value="1"/>
</dbReference>
<dbReference type="PROSITE" id="PS50003">
    <property type="entry name" value="PH_DOMAIN"/>
    <property type="match status" value="1"/>
</dbReference>
<feature type="compositionally biased region" description="Basic and acidic residues" evidence="1">
    <location>
        <begin position="1"/>
        <end position="14"/>
    </location>
</feature>
<keyword evidence="4" id="KW-1185">Reference proteome</keyword>
<dbReference type="Gene3D" id="2.30.29.30">
    <property type="entry name" value="Pleckstrin-homology domain (PH domain)/Phosphotyrosine-binding domain (PTB)"/>
    <property type="match status" value="1"/>
</dbReference>
<dbReference type="Pfam" id="PF00169">
    <property type="entry name" value="PH"/>
    <property type="match status" value="1"/>
</dbReference>
<evidence type="ECO:0000313" key="4">
    <source>
        <dbReference type="Proteomes" id="UP000789595"/>
    </source>
</evidence>
<protein>
    <recommendedName>
        <fullName evidence="2">PH domain-containing protein</fullName>
    </recommendedName>
</protein>
<dbReference type="Proteomes" id="UP000789595">
    <property type="component" value="Unassembled WGS sequence"/>
</dbReference>
<dbReference type="InterPro" id="IPR011993">
    <property type="entry name" value="PH-like_dom_sf"/>
</dbReference>
<evidence type="ECO:0000256" key="1">
    <source>
        <dbReference type="SAM" id="MobiDB-lite"/>
    </source>
</evidence>
<organism evidence="3 4">
    <name type="scientific">Pelagomonas calceolata</name>
    <dbReference type="NCBI Taxonomy" id="35677"/>
    <lineage>
        <taxon>Eukaryota</taxon>
        <taxon>Sar</taxon>
        <taxon>Stramenopiles</taxon>
        <taxon>Ochrophyta</taxon>
        <taxon>Pelagophyceae</taxon>
        <taxon>Pelagomonadales</taxon>
        <taxon>Pelagomonadaceae</taxon>
        <taxon>Pelagomonas</taxon>
    </lineage>
</organism>
<feature type="domain" description="PH" evidence="2">
    <location>
        <begin position="172"/>
        <end position="282"/>
    </location>
</feature>
<feature type="region of interest" description="Disordered" evidence="1">
    <location>
        <begin position="1"/>
        <end position="24"/>
    </location>
</feature>
<dbReference type="SUPFAM" id="SSF50729">
    <property type="entry name" value="PH domain-like"/>
    <property type="match status" value="1"/>
</dbReference>
<sequence length="416" mass="45841">MDRPTMPPAHRDLPDDVTPPGHEPVKYVVGPGDLTRGELRRLLADAGAKAAELSNLSRDDLVSVAKARKLEGLEVSGTGAVEARARDFLAVFSRLDRTVALPPGAELGLVLERVGDWAVVAETPQTTAVRVGDVLSEVDGVPCLLEAYDDTFKLCAAARRSRVPYTLTFRRAPFHKGWLRKKSRGRSASRFSGLTGWKRRFFVLRSGKLTYYEAEPPSASPGRNASKPKGSFSLARQCTVRIRETDGVLELALTAANDRLIVRGADAGDVRNWAALCTVATAHATGGTALLRDYERERLGVERREAERRERRRRANLERREMFKRQASERASLVAAQARRDALHSSTSSELLPEYKSDSRAIPPPPLDTPPSRGSSYRLPECSPAYAEPPPRPTRATSAEELRERFRNVGLSDLSP</sequence>
<accession>A0A8J2SXD3</accession>
<dbReference type="SMART" id="SM00233">
    <property type="entry name" value="PH"/>
    <property type="match status" value="1"/>
</dbReference>
<evidence type="ECO:0000313" key="3">
    <source>
        <dbReference type="EMBL" id="CAH0379228.1"/>
    </source>
</evidence>
<comment type="caution">
    <text evidence="3">The sequence shown here is derived from an EMBL/GenBank/DDBJ whole genome shotgun (WGS) entry which is preliminary data.</text>
</comment>
<gene>
    <name evidence="3" type="ORF">PECAL_6P08300</name>
</gene>
<name>A0A8J2SXD3_9STRA</name>
<dbReference type="OrthoDB" id="185175at2759"/>
<reference evidence="3" key="1">
    <citation type="submission" date="2021-11" db="EMBL/GenBank/DDBJ databases">
        <authorList>
            <consortium name="Genoscope - CEA"/>
            <person name="William W."/>
        </authorList>
    </citation>
    <scope>NUCLEOTIDE SEQUENCE</scope>
</reference>
<evidence type="ECO:0000259" key="2">
    <source>
        <dbReference type="PROSITE" id="PS50003"/>
    </source>
</evidence>
<feature type="region of interest" description="Disordered" evidence="1">
    <location>
        <begin position="334"/>
        <end position="399"/>
    </location>
</feature>